<dbReference type="RefSeq" id="WP_268007228.1">
    <property type="nucleotide sequence ID" value="NZ_BSUT01000001.1"/>
</dbReference>
<protein>
    <submittedName>
        <fullName evidence="1">Uncharacterized protein</fullName>
    </submittedName>
</protein>
<sequence>MNHLNFANHLGFDTWDKLLEASECIAFERDRVWYITQTNTWYKWVVWNTEYDMFYNHETRQDALSSMKWLFDKLHIDLTAWRAQEPFDAVHAEFLGIINTRLS</sequence>
<organism evidence="1 2">
    <name type="scientific">Alicyclobacillus fastidiosus</name>
    <dbReference type="NCBI Taxonomy" id="392011"/>
    <lineage>
        <taxon>Bacteria</taxon>
        <taxon>Bacillati</taxon>
        <taxon>Bacillota</taxon>
        <taxon>Bacilli</taxon>
        <taxon>Bacillales</taxon>
        <taxon>Alicyclobacillaceae</taxon>
        <taxon>Alicyclobacillus</taxon>
    </lineage>
</organism>
<evidence type="ECO:0000313" key="1">
    <source>
        <dbReference type="EMBL" id="WAH43344.1"/>
    </source>
</evidence>
<reference evidence="1" key="1">
    <citation type="submission" date="2022-08" db="EMBL/GenBank/DDBJ databases">
        <title>Alicyclobacillus fastidiosus DSM 17978, complete genome.</title>
        <authorList>
            <person name="Wang Q."/>
            <person name="Cai R."/>
            <person name="Wang Z."/>
        </authorList>
    </citation>
    <scope>NUCLEOTIDE SEQUENCE</scope>
    <source>
        <strain evidence="1">DSM 17978</strain>
    </source>
</reference>
<dbReference type="Proteomes" id="UP001164761">
    <property type="component" value="Chromosome"/>
</dbReference>
<accession>A0ABY6ZKE4</accession>
<proteinExistence type="predicted"/>
<evidence type="ECO:0000313" key="2">
    <source>
        <dbReference type="Proteomes" id="UP001164761"/>
    </source>
</evidence>
<dbReference type="EMBL" id="CP104067">
    <property type="protein sequence ID" value="WAH43344.1"/>
    <property type="molecule type" value="Genomic_DNA"/>
</dbReference>
<name>A0ABY6ZKE4_9BACL</name>
<gene>
    <name evidence="1" type="ORF">NZD89_08115</name>
</gene>
<keyword evidence="2" id="KW-1185">Reference proteome</keyword>